<feature type="compositionally biased region" description="Basic and acidic residues" evidence="5">
    <location>
        <begin position="42"/>
        <end position="57"/>
    </location>
</feature>
<feature type="compositionally biased region" description="Gly residues" evidence="5">
    <location>
        <begin position="23"/>
        <end position="36"/>
    </location>
</feature>
<sequence length="474" mass="53754">MSQRVKRPNRSEDGSVPVKRPNGGRGRGSGLPGCGGMAAEIQRPEEHLQPHDDGGAPPELFRKDLISAMKLPDSEPLATDEYWVIVDQWKQEWERGVQVPVNPDSLPEPNVTISHCDRRKGQHEFRLPKNKYIRITKDENFKPEEHALSHAPTQAEAACSYDLDECDVSWLRILNAERVAAGLGPIYEDQLERVIERFELCCWDKIQSILRNEEGLGIEYDENVICDVCRSPDSEEERDGLLRQLQYIVHQACYGITRIPEGQWLCCTCNIGKRPECVLCPNKGGAMKCTRSGQKWAHVSCALWIPEVSIGCVEKMEPITKISSIPSSRWALICVLCRERVGACIQCSVKTCKTAYHVTCAFKHGLEMRAIIEDENADDGVKLRSYCEKHSKSSKKSEKSVCSGSEDDDCKRKKRKDMTSEEKNQARAARLQEIEAEFFKHVTVKDVSMHLDVDNDALQYIYNYWKLKEEGGPQ</sequence>
<evidence type="ECO:0000259" key="6">
    <source>
        <dbReference type="PROSITE" id="PS51805"/>
    </source>
</evidence>
<keyword evidence="2" id="KW-0677">Repeat</keyword>
<dbReference type="GO" id="GO:0006357">
    <property type="term" value="P:regulation of transcription by RNA polymerase II"/>
    <property type="evidence" value="ECO:0007669"/>
    <property type="project" value="TreeGrafter"/>
</dbReference>
<evidence type="ECO:0000256" key="5">
    <source>
        <dbReference type="SAM" id="MobiDB-lite"/>
    </source>
</evidence>
<gene>
    <name evidence="7" type="ORF">NQ318_006619</name>
</gene>
<evidence type="ECO:0000256" key="2">
    <source>
        <dbReference type="ARBA" id="ARBA00022737"/>
    </source>
</evidence>
<dbReference type="Gene3D" id="3.30.40.10">
    <property type="entry name" value="Zinc/RING finger domain, C3HC4 (zinc finger)"/>
    <property type="match status" value="2"/>
</dbReference>
<dbReference type="InterPro" id="IPR019542">
    <property type="entry name" value="Enhancer_polycomb-like_N"/>
</dbReference>
<dbReference type="InterPro" id="IPR011011">
    <property type="entry name" value="Znf_FYVE_PHD"/>
</dbReference>
<name>A0AAV8XFM2_9CUCU</name>
<dbReference type="CDD" id="cd15671">
    <property type="entry name" value="ePHD_JADE"/>
    <property type="match status" value="1"/>
</dbReference>
<dbReference type="FunFam" id="3.30.40.10:FF:000030">
    <property type="entry name" value="Protein Jade-1 isoform 1"/>
    <property type="match status" value="1"/>
</dbReference>
<dbReference type="InterPro" id="IPR001965">
    <property type="entry name" value="Znf_PHD"/>
</dbReference>
<dbReference type="InterPro" id="IPR050701">
    <property type="entry name" value="Histone_Mod_Regulator"/>
</dbReference>
<dbReference type="InterPro" id="IPR034732">
    <property type="entry name" value="EPHD"/>
</dbReference>
<evidence type="ECO:0000313" key="7">
    <source>
        <dbReference type="EMBL" id="KAJ8937756.1"/>
    </source>
</evidence>
<keyword evidence="8" id="KW-1185">Reference proteome</keyword>
<keyword evidence="3" id="KW-0863">Zinc-finger</keyword>
<accession>A0AAV8XFM2</accession>
<dbReference type="EMBL" id="JAPWTK010000621">
    <property type="protein sequence ID" value="KAJ8937756.1"/>
    <property type="molecule type" value="Genomic_DNA"/>
</dbReference>
<keyword evidence="4" id="KW-0862">Zinc</keyword>
<evidence type="ECO:0000256" key="1">
    <source>
        <dbReference type="ARBA" id="ARBA00022723"/>
    </source>
</evidence>
<dbReference type="InterPro" id="IPR013083">
    <property type="entry name" value="Znf_RING/FYVE/PHD"/>
</dbReference>
<proteinExistence type="predicted"/>
<reference evidence="7" key="1">
    <citation type="journal article" date="2023" name="Insect Mol. Biol.">
        <title>Genome sequencing provides insights into the evolution of gene families encoding plant cell wall-degrading enzymes in longhorned beetles.</title>
        <authorList>
            <person name="Shin N.R."/>
            <person name="Okamura Y."/>
            <person name="Kirsch R."/>
            <person name="Pauchet Y."/>
        </authorList>
    </citation>
    <scope>NUCLEOTIDE SEQUENCE</scope>
    <source>
        <strain evidence="7">AMC_N1</strain>
    </source>
</reference>
<dbReference type="PROSITE" id="PS51805">
    <property type="entry name" value="EPHD"/>
    <property type="match status" value="1"/>
</dbReference>
<dbReference type="Proteomes" id="UP001162162">
    <property type="component" value="Unassembled WGS sequence"/>
</dbReference>
<dbReference type="Pfam" id="PF10513">
    <property type="entry name" value="EPL1"/>
    <property type="match status" value="1"/>
</dbReference>
<evidence type="ECO:0000256" key="3">
    <source>
        <dbReference type="ARBA" id="ARBA00022771"/>
    </source>
</evidence>
<dbReference type="PANTHER" id="PTHR13793">
    <property type="entry name" value="PHD FINGER PROTEINS"/>
    <property type="match status" value="1"/>
</dbReference>
<dbReference type="SUPFAM" id="SSF57903">
    <property type="entry name" value="FYVE/PHD zinc finger"/>
    <property type="match status" value="1"/>
</dbReference>
<dbReference type="AlphaFoldDB" id="A0AAV8XFM2"/>
<keyword evidence="1" id="KW-0479">Metal-binding</keyword>
<feature type="region of interest" description="Disordered" evidence="5">
    <location>
        <begin position="1"/>
        <end position="57"/>
    </location>
</feature>
<comment type="caution">
    <text evidence="7">The sequence shown here is derived from an EMBL/GenBank/DDBJ whole genome shotgun (WGS) entry which is preliminary data.</text>
</comment>
<feature type="region of interest" description="Disordered" evidence="5">
    <location>
        <begin position="397"/>
        <end position="423"/>
    </location>
</feature>
<protein>
    <recommendedName>
        <fullName evidence="6">PHD-type domain-containing protein</fullName>
    </recommendedName>
</protein>
<evidence type="ECO:0000256" key="4">
    <source>
        <dbReference type="ARBA" id="ARBA00022833"/>
    </source>
</evidence>
<evidence type="ECO:0000313" key="8">
    <source>
        <dbReference type="Proteomes" id="UP001162162"/>
    </source>
</evidence>
<dbReference type="GO" id="GO:0008270">
    <property type="term" value="F:zinc ion binding"/>
    <property type="evidence" value="ECO:0007669"/>
    <property type="project" value="UniProtKB-KW"/>
</dbReference>
<dbReference type="Pfam" id="PF13832">
    <property type="entry name" value="zf-HC5HC2H_2"/>
    <property type="match status" value="1"/>
</dbReference>
<organism evidence="7 8">
    <name type="scientific">Aromia moschata</name>
    <dbReference type="NCBI Taxonomy" id="1265417"/>
    <lineage>
        <taxon>Eukaryota</taxon>
        <taxon>Metazoa</taxon>
        <taxon>Ecdysozoa</taxon>
        <taxon>Arthropoda</taxon>
        <taxon>Hexapoda</taxon>
        <taxon>Insecta</taxon>
        <taxon>Pterygota</taxon>
        <taxon>Neoptera</taxon>
        <taxon>Endopterygota</taxon>
        <taxon>Coleoptera</taxon>
        <taxon>Polyphaga</taxon>
        <taxon>Cucujiformia</taxon>
        <taxon>Chrysomeloidea</taxon>
        <taxon>Cerambycidae</taxon>
        <taxon>Cerambycinae</taxon>
        <taxon>Callichromatini</taxon>
        <taxon>Aromia</taxon>
    </lineage>
</organism>
<feature type="domain" description="PHD-type" evidence="6">
    <location>
        <begin position="274"/>
        <end position="391"/>
    </location>
</feature>
<dbReference type="PANTHER" id="PTHR13793:SF160">
    <property type="entry name" value="PHD FINGER PROTEIN RHINOCEROS"/>
    <property type="match status" value="1"/>
</dbReference>
<dbReference type="SMART" id="SM00249">
    <property type="entry name" value="PHD"/>
    <property type="match status" value="2"/>
</dbReference>